<evidence type="ECO:0000313" key="2">
    <source>
        <dbReference type="EMBL" id="KAG5584755.1"/>
    </source>
</evidence>
<proteinExistence type="predicted"/>
<evidence type="ECO:0000313" key="3">
    <source>
        <dbReference type="Proteomes" id="UP000824120"/>
    </source>
</evidence>
<evidence type="ECO:0000256" key="1">
    <source>
        <dbReference type="SAM" id="MobiDB-lite"/>
    </source>
</evidence>
<feature type="compositionally biased region" description="Low complexity" evidence="1">
    <location>
        <begin position="172"/>
        <end position="186"/>
    </location>
</feature>
<dbReference type="AlphaFoldDB" id="A0A9J5X8Z2"/>
<sequence length="271" mass="28432">HSIFRGINARGNTLDWASVSGAISTLVSLEPSVEVSVNDVSMIDCTIASSKSGRCSSSVSASDSAAATSSIVSSSVVAGGISELAETSAPGTSGTFVDSNSEVKSMGFRWSTSFLNLETSAFKVVTLPHVLFDKSLLPLQPRPLAGKPAHRQNGLVALRDWEKVEEPGSWEGVEVNVPEGPEAGVGKTAYTGRESTSTSEDMSIGAALFLSTLSRAYSASMRRMSVKDMGVTSTSLFSSKVTLARRHNSVKSTGMKGMFGNAWPSWPSPAL</sequence>
<comment type="caution">
    <text evidence="2">The sequence shown here is derived from an EMBL/GenBank/DDBJ whole genome shotgun (WGS) entry which is preliminary data.</text>
</comment>
<keyword evidence="3" id="KW-1185">Reference proteome</keyword>
<feature type="non-terminal residue" evidence="2">
    <location>
        <position position="271"/>
    </location>
</feature>
<accession>A0A9J5X8Z2</accession>
<name>A0A9J5X8Z2_SOLCO</name>
<dbReference type="Proteomes" id="UP000824120">
    <property type="component" value="Chromosome 9"/>
</dbReference>
<dbReference type="EMBL" id="JACXVP010000009">
    <property type="protein sequence ID" value="KAG5584755.1"/>
    <property type="molecule type" value="Genomic_DNA"/>
</dbReference>
<feature type="region of interest" description="Disordered" evidence="1">
    <location>
        <begin position="172"/>
        <end position="197"/>
    </location>
</feature>
<reference evidence="2 3" key="1">
    <citation type="submission" date="2020-09" db="EMBL/GenBank/DDBJ databases">
        <title>De no assembly of potato wild relative species, Solanum commersonii.</title>
        <authorList>
            <person name="Cho K."/>
        </authorList>
    </citation>
    <scope>NUCLEOTIDE SEQUENCE [LARGE SCALE GENOMIC DNA]</scope>
    <source>
        <strain evidence="2">LZ3.2</strain>
        <tissue evidence="2">Leaf</tissue>
    </source>
</reference>
<protein>
    <submittedName>
        <fullName evidence="2">Uncharacterized protein</fullName>
    </submittedName>
</protein>
<organism evidence="2 3">
    <name type="scientific">Solanum commersonii</name>
    <name type="common">Commerson's wild potato</name>
    <name type="synonym">Commerson's nightshade</name>
    <dbReference type="NCBI Taxonomy" id="4109"/>
    <lineage>
        <taxon>Eukaryota</taxon>
        <taxon>Viridiplantae</taxon>
        <taxon>Streptophyta</taxon>
        <taxon>Embryophyta</taxon>
        <taxon>Tracheophyta</taxon>
        <taxon>Spermatophyta</taxon>
        <taxon>Magnoliopsida</taxon>
        <taxon>eudicotyledons</taxon>
        <taxon>Gunneridae</taxon>
        <taxon>Pentapetalae</taxon>
        <taxon>asterids</taxon>
        <taxon>lamiids</taxon>
        <taxon>Solanales</taxon>
        <taxon>Solanaceae</taxon>
        <taxon>Solanoideae</taxon>
        <taxon>Solaneae</taxon>
        <taxon>Solanum</taxon>
    </lineage>
</organism>
<gene>
    <name evidence="2" type="ORF">H5410_045189</name>
</gene>